<organism evidence="1 2">
    <name type="scientific">Flaviaesturariibacter amylovorans</name>
    <dbReference type="NCBI Taxonomy" id="1084520"/>
    <lineage>
        <taxon>Bacteria</taxon>
        <taxon>Pseudomonadati</taxon>
        <taxon>Bacteroidota</taxon>
        <taxon>Chitinophagia</taxon>
        <taxon>Chitinophagales</taxon>
        <taxon>Chitinophagaceae</taxon>
        <taxon>Flaviaestuariibacter</taxon>
    </lineage>
</organism>
<keyword evidence="2" id="KW-1185">Reference proteome</keyword>
<dbReference type="EMBL" id="BAABGY010000001">
    <property type="protein sequence ID" value="GAA4318643.1"/>
    <property type="molecule type" value="Genomic_DNA"/>
</dbReference>
<evidence type="ECO:0000313" key="1">
    <source>
        <dbReference type="EMBL" id="GAA4318643.1"/>
    </source>
</evidence>
<gene>
    <name evidence="1" type="ORF">GCM10023184_02990</name>
</gene>
<dbReference type="RefSeq" id="WP_345252821.1">
    <property type="nucleotide sequence ID" value="NZ_BAABGY010000001.1"/>
</dbReference>
<reference evidence="2" key="1">
    <citation type="journal article" date="2019" name="Int. J. Syst. Evol. Microbiol.">
        <title>The Global Catalogue of Microorganisms (GCM) 10K type strain sequencing project: providing services to taxonomists for standard genome sequencing and annotation.</title>
        <authorList>
            <consortium name="The Broad Institute Genomics Platform"/>
            <consortium name="The Broad Institute Genome Sequencing Center for Infectious Disease"/>
            <person name="Wu L."/>
            <person name="Ma J."/>
        </authorList>
    </citation>
    <scope>NUCLEOTIDE SEQUENCE [LARGE SCALE GENOMIC DNA]</scope>
    <source>
        <strain evidence="2">JCM 17919</strain>
    </source>
</reference>
<accession>A0ABP8G7I1</accession>
<evidence type="ECO:0000313" key="2">
    <source>
        <dbReference type="Proteomes" id="UP001501725"/>
    </source>
</evidence>
<comment type="caution">
    <text evidence="1">The sequence shown here is derived from an EMBL/GenBank/DDBJ whole genome shotgun (WGS) entry which is preliminary data.</text>
</comment>
<sequence length="725" mass="82892">MVILLASSLANAQLSPVQEVFKDVQEIVFDTSGRIISYPKTFITSNTSFKFKVVVPANAYQPWISMLQENLKKTKKYFEREEVKKVHRCLLTDSAYADFNLSANSIISLTTPCDRKNLQEQIRKLAIKNKLIPIKQLIENVERQYQVKIYRNEICTETITLTFNENCEGQCVEFSSKSKKVKKVNCTNCVGTESDQFRFELIRINPWDQTIRDWYREKAAAFKEDNKFADIEAGLTTLSDTSNPLDVKDAISQLVPLQRWFINWFWFNGGALQLDPFNVLPETTANTVPNMISEIDTRLAFLHEKLVFLDSAKRALTKTRASMTELETIQAQQKSLMDEIATESSKKTVLVNSLRKDPLLLRLNYNALVYQGRMELSKSIINRRLNPHKQYDALKGFRPISLNYFQRRKISEIPENERMHIAVHNVPLSVTIKADEKRQPFTDQEEFTALLSEQLAKIDFSGLGVPLVRNMEDFFRSFGNVEVEDLGTKSGFVESNECVDILKVSAKNLLSHWKEMQVTFPVDPNLFKKLGTTDPAFRTHLAPLTEFEAPFRDSITIKAIYPKDSVVDVAKTYVKVGKLRFFQLMAGVAVMKNPVPVTRIDTVGGGFRVSSSDNAARAIFGFKIYPFKNYNRDHGLLPRYPLRRFSFFAGAELLKPLDNFYLGGAYDVIPGLAVSMGSNISLQTTYQVQNNAIVKTSRRYRESGRYYAVSVNPVLFVQFVKLFFK</sequence>
<dbReference type="Proteomes" id="UP001501725">
    <property type="component" value="Unassembled WGS sequence"/>
</dbReference>
<name>A0ABP8G7I1_9BACT</name>
<protein>
    <recommendedName>
        <fullName evidence="3">Bacterial surface antigen (D15) domain-containing protein</fullName>
    </recommendedName>
</protein>
<evidence type="ECO:0008006" key="3">
    <source>
        <dbReference type="Google" id="ProtNLM"/>
    </source>
</evidence>
<proteinExistence type="predicted"/>